<dbReference type="RefSeq" id="WP_143490186.1">
    <property type="nucleotide sequence ID" value="NZ_VJOY01000023.1"/>
</dbReference>
<accession>A0A553GTX3</accession>
<evidence type="ECO:0000256" key="1">
    <source>
        <dbReference type="SAM" id="Phobius"/>
    </source>
</evidence>
<dbReference type="AlphaFoldDB" id="A0A553GTX3"/>
<dbReference type="Proteomes" id="UP000315235">
    <property type="component" value="Unassembled WGS sequence"/>
</dbReference>
<feature type="transmembrane region" description="Helical" evidence="1">
    <location>
        <begin position="385"/>
        <end position="407"/>
    </location>
</feature>
<organism evidence="2 3">
    <name type="scientific">Pseudomonas mangiferae</name>
    <dbReference type="NCBI Taxonomy" id="2593654"/>
    <lineage>
        <taxon>Bacteria</taxon>
        <taxon>Pseudomonadati</taxon>
        <taxon>Pseudomonadota</taxon>
        <taxon>Gammaproteobacteria</taxon>
        <taxon>Pseudomonadales</taxon>
        <taxon>Pseudomonadaceae</taxon>
        <taxon>Pseudomonas</taxon>
    </lineage>
</organism>
<name>A0A553GTX3_9PSED</name>
<feature type="transmembrane region" description="Helical" evidence="1">
    <location>
        <begin position="419"/>
        <end position="439"/>
    </location>
</feature>
<feature type="transmembrane region" description="Helical" evidence="1">
    <location>
        <begin position="231"/>
        <end position="249"/>
    </location>
</feature>
<dbReference type="OrthoDB" id="5936506at2"/>
<keyword evidence="1" id="KW-0472">Membrane</keyword>
<evidence type="ECO:0000313" key="3">
    <source>
        <dbReference type="Proteomes" id="UP000315235"/>
    </source>
</evidence>
<keyword evidence="3" id="KW-1185">Reference proteome</keyword>
<keyword evidence="1" id="KW-0812">Transmembrane</keyword>
<feature type="transmembrane region" description="Helical" evidence="1">
    <location>
        <begin position="109"/>
        <end position="128"/>
    </location>
</feature>
<comment type="caution">
    <text evidence="2">The sequence shown here is derived from an EMBL/GenBank/DDBJ whole genome shotgun (WGS) entry which is preliminary data.</text>
</comment>
<feature type="transmembrane region" description="Helical" evidence="1">
    <location>
        <begin position="208"/>
        <end position="224"/>
    </location>
</feature>
<evidence type="ECO:0000313" key="2">
    <source>
        <dbReference type="EMBL" id="TRX72957.1"/>
    </source>
</evidence>
<sequence length="486" mass="52530">MHDTTRSHRLLDAAAWLLFGLAVLKMAVVVLARPVFGYANSYDFVRQSACMGLWQSVPGVHKYEGSYETTAASLLYDGETLPQVCLFSSDNLFAHLAATFHSVGDRVDWAWIAWPKLLLVILPVALLLTRMSPALKFASAFAFLLVFGDPIYLGYVNTLYTDFSVVGAGSVLALAIASRIERAPARDRLTSTILVLSLAWLGMSKLQYAFLTALVAVLYAAWLVKGGHGRAAWIAVLAGVLAPVAYLSINSALNNQLDTFRQTNRIDTVFGAVLPAAPDRTAALATLGLSQHCRELIGKTWYAPDGPRYRPCEGLNAVGYGDLLRLFLQQPATFFRPLVEGLRQARPLYPTYLGNRQGLQGFVDDPQRLARRTALSSSLVRLPELLYLAVFPVSLAVGGMAGLWLVVRRHRLTVVSRGALALASLGGLYAGYALASSVFGDGYIEVQKHTSLYGVGLFLQLAAGVAAVAAWAGRGKQDPAGADVRV</sequence>
<dbReference type="EMBL" id="VJOY01000023">
    <property type="protein sequence ID" value="TRX72957.1"/>
    <property type="molecule type" value="Genomic_DNA"/>
</dbReference>
<keyword evidence="1" id="KW-1133">Transmembrane helix</keyword>
<feature type="transmembrane region" description="Helical" evidence="1">
    <location>
        <begin position="135"/>
        <end position="153"/>
    </location>
</feature>
<reference evidence="2 3" key="1">
    <citation type="submission" date="2019-07" db="EMBL/GenBank/DDBJ databases">
        <title>Pseudomonas mangiferae sp. nov., isolated from bark of mango tree in Thailand.</title>
        <authorList>
            <person name="Srisuk N."/>
            <person name="Anurat P."/>
        </authorList>
    </citation>
    <scope>NUCLEOTIDE SEQUENCE [LARGE SCALE GENOMIC DNA]</scope>
    <source>
        <strain evidence="2 3">DMKU_BBB3-04</strain>
    </source>
</reference>
<evidence type="ECO:0008006" key="4">
    <source>
        <dbReference type="Google" id="ProtNLM"/>
    </source>
</evidence>
<proteinExistence type="predicted"/>
<gene>
    <name evidence="2" type="ORF">FM069_20085</name>
</gene>
<feature type="transmembrane region" description="Helical" evidence="1">
    <location>
        <begin position="451"/>
        <end position="472"/>
    </location>
</feature>
<protein>
    <recommendedName>
        <fullName evidence="4">Glycosyltransferase RgtA/B/C/D-like domain-containing protein</fullName>
    </recommendedName>
</protein>